<feature type="compositionally biased region" description="Low complexity" evidence="1">
    <location>
        <begin position="34"/>
        <end position="63"/>
    </location>
</feature>
<evidence type="ECO:0000313" key="2">
    <source>
        <dbReference type="EMBL" id="BFG03556.1"/>
    </source>
</evidence>
<gene>
    <name evidence="2" type="ORF">DMAD_02784</name>
</gene>
<proteinExistence type="predicted"/>
<evidence type="ECO:0000313" key="3">
    <source>
        <dbReference type="Proteomes" id="UP001500889"/>
    </source>
</evidence>
<sequence length="99" mass="10667">MGMRMHGAPVTGTQQDDIFIGLQQQSEYDRRSKSPSFSLHPCSSLSRSSNLSPSSSINRFSSLHPSPMNKLDKVRVTVTVAIAVPGIDIEAMSAAKTSC</sequence>
<dbReference type="EMBL" id="AP029267">
    <property type="protein sequence ID" value="BFG03556.1"/>
    <property type="molecule type" value="Genomic_DNA"/>
</dbReference>
<feature type="region of interest" description="Disordered" evidence="1">
    <location>
        <begin position="1"/>
        <end position="68"/>
    </location>
</feature>
<reference evidence="2 3" key="1">
    <citation type="submission" date="2024-02" db="EMBL/GenBank/DDBJ databases">
        <title>A chromosome-level genome assembly of Drosophila madeirensis, a fruit fly species endemic to Madeira island.</title>
        <authorList>
            <person name="Tomihara K."/>
            <person name="Llopart A."/>
            <person name="Yamamoto D."/>
        </authorList>
    </citation>
    <scope>NUCLEOTIDE SEQUENCE [LARGE SCALE GENOMIC DNA]</scope>
    <source>
        <strain evidence="2 3">RF1</strain>
    </source>
</reference>
<keyword evidence="3" id="KW-1185">Reference proteome</keyword>
<organism evidence="2 3">
    <name type="scientific">Drosophila madeirensis</name>
    <name type="common">Fruit fly</name>
    <dbReference type="NCBI Taxonomy" id="30013"/>
    <lineage>
        <taxon>Eukaryota</taxon>
        <taxon>Metazoa</taxon>
        <taxon>Ecdysozoa</taxon>
        <taxon>Arthropoda</taxon>
        <taxon>Hexapoda</taxon>
        <taxon>Insecta</taxon>
        <taxon>Pterygota</taxon>
        <taxon>Neoptera</taxon>
        <taxon>Endopterygota</taxon>
        <taxon>Diptera</taxon>
        <taxon>Brachycera</taxon>
        <taxon>Muscomorpha</taxon>
        <taxon>Ephydroidea</taxon>
        <taxon>Drosophilidae</taxon>
        <taxon>Drosophila</taxon>
        <taxon>Sophophora</taxon>
    </lineage>
</organism>
<protein>
    <submittedName>
        <fullName evidence="2">Uncharacterized protein</fullName>
    </submittedName>
</protein>
<accession>A0AAU9G779</accession>
<dbReference type="AlphaFoldDB" id="A0AAU9G779"/>
<evidence type="ECO:0000256" key="1">
    <source>
        <dbReference type="SAM" id="MobiDB-lite"/>
    </source>
</evidence>
<dbReference type="Proteomes" id="UP001500889">
    <property type="component" value="Chromosome E"/>
</dbReference>
<feature type="compositionally biased region" description="Polar residues" evidence="1">
    <location>
        <begin position="11"/>
        <end position="26"/>
    </location>
</feature>
<name>A0AAU9G779_DROMD</name>